<proteinExistence type="predicted"/>
<name>A0A178CZI7_9EURO</name>
<accession>A0A178CZI7</accession>
<sequence>MANFFQEFDTETKTYEMLIDSFRLRCDDDYAYGRHYHGIYGQQPALPVFRDFLTRAKAAGMLPRWWNEDKESACVRMAVEDEHFNIEFAVEKHDIVEHYKDGFMPMRLRMAAENVYGGGYGMGQRPMPEDYECQCRMDWGER</sequence>
<protein>
    <submittedName>
        <fullName evidence="1">Uncharacterized protein</fullName>
    </submittedName>
</protein>
<dbReference type="RefSeq" id="XP_022500241.1">
    <property type="nucleotide sequence ID" value="XM_022643777.1"/>
</dbReference>
<dbReference type="OrthoDB" id="432970at2759"/>
<evidence type="ECO:0000313" key="1">
    <source>
        <dbReference type="EMBL" id="OAL35229.1"/>
    </source>
</evidence>
<dbReference type="GeneID" id="34588900"/>
<organism evidence="1 2">
    <name type="scientific">Fonsecaea nubica</name>
    <dbReference type="NCBI Taxonomy" id="856822"/>
    <lineage>
        <taxon>Eukaryota</taxon>
        <taxon>Fungi</taxon>
        <taxon>Dikarya</taxon>
        <taxon>Ascomycota</taxon>
        <taxon>Pezizomycotina</taxon>
        <taxon>Eurotiomycetes</taxon>
        <taxon>Chaetothyriomycetidae</taxon>
        <taxon>Chaetothyriales</taxon>
        <taxon>Herpotrichiellaceae</taxon>
        <taxon>Fonsecaea</taxon>
    </lineage>
</organism>
<gene>
    <name evidence="1" type="ORF">AYO20_05483</name>
</gene>
<evidence type="ECO:0000313" key="2">
    <source>
        <dbReference type="Proteomes" id="UP000185904"/>
    </source>
</evidence>
<reference evidence="1 2" key="1">
    <citation type="submission" date="2016-03" db="EMBL/GenBank/DDBJ databases">
        <title>The draft genome sequence of Fonsecaea nubica causative agent of cutaneous subcutaneous infection in human host.</title>
        <authorList>
            <person name="Costa F."/>
            <person name="Sybren D.H."/>
            <person name="Raittz R.T."/>
            <person name="Weiss V.A."/>
            <person name="Leao A.C."/>
            <person name="Gomes R."/>
            <person name="De Souza E.M."/>
            <person name="Pedrosa F.O."/>
            <person name="Steffens M.B."/>
            <person name="Bombassaro A."/>
            <person name="Tadra-Sfeir M.Z."/>
            <person name="Moreno L.F."/>
            <person name="Najafzadeh M.J."/>
            <person name="Felipe M.S."/>
            <person name="Teixeira M."/>
            <person name="Sun J."/>
            <person name="Xi L."/>
            <person name="Castro M.A."/>
            <person name="Vicente V.A."/>
        </authorList>
    </citation>
    <scope>NUCLEOTIDE SEQUENCE [LARGE SCALE GENOMIC DNA]</scope>
    <source>
        <strain evidence="1 2">CBS 269.64</strain>
    </source>
</reference>
<keyword evidence="2" id="KW-1185">Reference proteome</keyword>
<comment type="caution">
    <text evidence="1">The sequence shown here is derived from an EMBL/GenBank/DDBJ whole genome shotgun (WGS) entry which is preliminary data.</text>
</comment>
<dbReference type="EMBL" id="LVCJ01000032">
    <property type="protein sequence ID" value="OAL35229.1"/>
    <property type="molecule type" value="Genomic_DNA"/>
</dbReference>
<dbReference type="AlphaFoldDB" id="A0A178CZI7"/>
<dbReference type="Proteomes" id="UP000185904">
    <property type="component" value="Unassembled WGS sequence"/>
</dbReference>